<proteinExistence type="inferred from homology"/>
<evidence type="ECO:0000259" key="12">
    <source>
        <dbReference type="PROSITE" id="PS50853"/>
    </source>
</evidence>
<accession>A0ABV0STD4</accession>
<dbReference type="Pfam" id="PF25552">
    <property type="entry name" value="LIFR_D4"/>
    <property type="match status" value="1"/>
</dbReference>
<feature type="compositionally biased region" description="Low complexity" evidence="10">
    <location>
        <begin position="934"/>
        <end position="945"/>
    </location>
</feature>
<dbReference type="PANTHER" id="PTHR48423">
    <property type="entry name" value="INTERLEUKIN-27 RECEPTOR SUBUNIT ALPHA"/>
    <property type="match status" value="1"/>
</dbReference>
<keyword evidence="4" id="KW-0732">Signal</keyword>
<feature type="region of interest" description="Disordered" evidence="10">
    <location>
        <begin position="979"/>
        <end position="1074"/>
    </location>
</feature>
<dbReference type="PANTHER" id="PTHR48423:SF1">
    <property type="entry name" value="INTERLEUKIN-27 RECEPTOR SUBUNIT ALPHA"/>
    <property type="match status" value="1"/>
</dbReference>
<dbReference type="EMBL" id="JAHRIQ010011640">
    <property type="protein sequence ID" value="MEQ2223847.1"/>
    <property type="molecule type" value="Genomic_DNA"/>
</dbReference>
<evidence type="ECO:0000256" key="10">
    <source>
        <dbReference type="SAM" id="MobiDB-lite"/>
    </source>
</evidence>
<evidence type="ECO:0000256" key="5">
    <source>
        <dbReference type="ARBA" id="ARBA00022737"/>
    </source>
</evidence>
<evidence type="ECO:0000256" key="3">
    <source>
        <dbReference type="ARBA" id="ARBA00022692"/>
    </source>
</evidence>
<dbReference type="InterPro" id="IPR013783">
    <property type="entry name" value="Ig-like_fold"/>
</dbReference>
<keyword evidence="7 11" id="KW-0472">Membrane</keyword>
<comment type="caution">
    <text evidence="13">The sequence shown here is derived from an EMBL/GenBank/DDBJ whole genome shotgun (WGS) entry which is preliminary data.</text>
</comment>
<evidence type="ECO:0000256" key="6">
    <source>
        <dbReference type="ARBA" id="ARBA00022989"/>
    </source>
</evidence>
<evidence type="ECO:0000313" key="13">
    <source>
        <dbReference type="EMBL" id="MEQ2223847.1"/>
    </source>
</evidence>
<dbReference type="SUPFAM" id="SSF49265">
    <property type="entry name" value="Fibronectin type III"/>
    <property type="match status" value="2"/>
</dbReference>
<evidence type="ECO:0000256" key="2">
    <source>
        <dbReference type="ARBA" id="ARBA00008921"/>
    </source>
</evidence>
<keyword evidence="8" id="KW-0675">Receptor</keyword>
<dbReference type="InterPro" id="IPR040817">
    <property type="entry name" value="LIFR_D2"/>
</dbReference>
<keyword evidence="14" id="KW-1185">Reference proteome</keyword>
<keyword evidence="3 11" id="KW-0812">Transmembrane</keyword>
<dbReference type="InterPro" id="IPR052672">
    <property type="entry name" value="Type1_Cytokine_Rcpt_Type2"/>
</dbReference>
<comment type="similarity">
    <text evidence="2">Belongs to the type I cytokine receptor family. Type 2 subfamily.</text>
</comment>
<evidence type="ECO:0000256" key="8">
    <source>
        <dbReference type="ARBA" id="ARBA00023170"/>
    </source>
</evidence>
<evidence type="ECO:0000313" key="14">
    <source>
        <dbReference type="Proteomes" id="UP001482620"/>
    </source>
</evidence>
<evidence type="ECO:0000256" key="7">
    <source>
        <dbReference type="ARBA" id="ARBA00023136"/>
    </source>
</evidence>
<comment type="subcellular location">
    <subcellularLocation>
        <location evidence="1">Membrane</location>
        <topology evidence="1">Single-pass type I membrane protein</topology>
    </subcellularLocation>
</comment>
<feature type="domain" description="Fibronectin type-III" evidence="12">
    <location>
        <begin position="425"/>
        <end position="520"/>
    </location>
</feature>
<dbReference type="InterPro" id="IPR048497">
    <property type="entry name" value="LIF-R-like_Ig-like"/>
</dbReference>
<dbReference type="InterPro" id="IPR036116">
    <property type="entry name" value="FN3_sf"/>
</dbReference>
<evidence type="ECO:0000256" key="11">
    <source>
        <dbReference type="SAM" id="Phobius"/>
    </source>
</evidence>
<keyword evidence="5" id="KW-0677">Repeat</keyword>
<protein>
    <recommendedName>
        <fullName evidence="12">Fibronectin type-III domain-containing protein</fullName>
    </recommendedName>
</protein>
<dbReference type="Proteomes" id="UP001482620">
    <property type="component" value="Unassembled WGS sequence"/>
</dbReference>
<feature type="transmembrane region" description="Helical" evidence="11">
    <location>
        <begin position="811"/>
        <end position="834"/>
    </location>
</feature>
<dbReference type="PROSITE" id="PS50853">
    <property type="entry name" value="FN3"/>
    <property type="match status" value="2"/>
</dbReference>
<dbReference type="Gene3D" id="2.60.40.10">
    <property type="entry name" value="Immunoglobulins"/>
    <property type="match status" value="7"/>
</dbReference>
<name>A0ABV0STD4_9TELE</name>
<organism evidence="13 14">
    <name type="scientific">Ilyodon furcidens</name>
    <name type="common">goldbreast splitfin</name>
    <dbReference type="NCBI Taxonomy" id="33524"/>
    <lineage>
        <taxon>Eukaryota</taxon>
        <taxon>Metazoa</taxon>
        <taxon>Chordata</taxon>
        <taxon>Craniata</taxon>
        <taxon>Vertebrata</taxon>
        <taxon>Euteleostomi</taxon>
        <taxon>Actinopterygii</taxon>
        <taxon>Neopterygii</taxon>
        <taxon>Teleostei</taxon>
        <taxon>Neoteleostei</taxon>
        <taxon>Acanthomorphata</taxon>
        <taxon>Ovalentaria</taxon>
        <taxon>Atherinomorphae</taxon>
        <taxon>Cyprinodontiformes</taxon>
        <taxon>Goodeidae</taxon>
        <taxon>Ilyodon</taxon>
    </lineage>
</organism>
<feature type="domain" description="Fibronectin type-III" evidence="12">
    <location>
        <begin position="521"/>
        <end position="623"/>
    </location>
</feature>
<feature type="compositionally biased region" description="Basic and acidic residues" evidence="10">
    <location>
        <begin position="1062"/>
        <end position="1071"/>
    </location>
</feature>
<evidence type="ECO:0000256" key="1">
    <source>
        <dbReference type="ARBA" id="ARBA00004479"/>
    </source>
</evidence>
<sequence>MKKILNTICEKPNSLATGKFENGQSRWSAVFRESKPTVERRGCFPFTERASWEGSKIHGVDKIRGWNYWIFPPKSVDTDFLPPQRSPLSFTCLSGCLTCCNYSAEDHHIIINRQWTIMPHLPNSPTAKPNYSSVWVAFVLLGISAINTQAKIAITVPQQVSLSANFFTQQLSISWLGGEATTFDLIILRTEFNETVFYDTVSAVLNQDSGQHQWTWTSVEPLECTSLSVKVRSREGKTISEWSEPQILEGRDLPNSVESMFPQDRTVPVGANTTFCCIVQEGKNFKSILYGSTVMNVKRLSRRSYATTAVNQNISGNSGTNVICLSNDPSSLTGAVIFVGYPPLLSKFECETRDLIIAECQWEEGRSTNLYRKNATRYSVNERDCPEKRRCTLSQWDGNWTLLAVNPLGQYSLTDSAEVSHRVHPVAPVKLTPVAHAWNATVLWEWAYSSYSSLALVCQVELASHNTMLGNFSGVGLRSAVLLDLQPDEEYKVQVRCGSQKNFWKWGDWSKALSFKTKPYVPDAPDVWMWMNRDNTGLVVWKPLTRRQSHGQIVGYKVTLWNSEENEQHTEILSPESKVLPVNLTRWASFSGDKVIATVIAKNVEGMSQPASVLLHLIDDEPPALAQTVYTSTGFPLSWQHNDNSTCGYLVEWCNALCTRDCPVDWIRLDAGNTNISVQSADFQPGVRYNFSLYSCPSDFPVLTHRWQGYMQELAPSSSVRLEITQQGCDVVLTWEDIPLAGRRGYLLGYNVYISNGSHLTRLANLDLGTRTYTKKGLSVSIHKFTVKAYTSAGEDTGGTASIRLESCDGLILEILASLGMVTFLLATVAYFCYKKRRWVKKAFYPDIPEPKLPGDWFRTQGPLDVKPPPHSMVHIIEKPERGSGKDALVVIPEEEEDDGEGIGDEPVDTDEPQLLRYYNQVVDERPIRPRFPDSSVSSSSSVDSANTDVTYTGIQTSCSSLVFLSDSQCSSEGFQPHTGFSVSSGDRGGGYQPQMQPVALGGNLASPEPLVEPQVVSSGDYKPQSSWLLDSPTETDEKISPPPSLGSPTSVASTQFLLSDSEEHKEERRQPSSLAAAWFTNMLSSAKP</sequence>
<gene>
    <name evidence="13" type="ORF">ILYODFUR_001281</name>
</gene>
<feature type="region of interest" description="Disordered" evidence="10">
    <location>
        <begin position="928"/>
        <end position="947"/>
    </location>
</feature>
<keyword evidence="6 11" id="KW-1133">Transmembrane helix</keyword>
<keyword evidence="9" id="KW-0325">Glycoprotein</keyword>
<dbReference type="Pfam" id="PF21177">
    <property type="entry name" value="LIF-R_Ig-like"/>
    <property type="match status" value="1"/>
</dbReference>
<dbReference type="InterPro" id="IPR003961">
    <property type="entry name" value="FN3_dom"/>
</dbReference>
<feature type="compositionally biased region" description="Polar residues" evidence="10">
    <location>
        <begin position="1047"/>
        <end position="1059"/>
    </location>
</feature>
<dbReference type="Pfam" id="PF17971">
    <property type="entry name" value="LIFR_D2"/>
    <property type="match status" value="1"/>
</dbReference>
<reference evidence="13 14" key="1">
    <citation type="submission" date="2021-06" db="EMBL/GenBank/DDBJ databases">
        <authorList>
            <person name="Palmer J.M."/>
        </authorList>
    </citation>
    <scope>NUCLEOTIDE SEQUENCE [LARGE SCALE GENOMIC DNA]</scope>
    <source>
        <strain evidence="14">if_2019</strain>
        <tissue evidence="13">Muscle</tissue>
    </source>
</reference>
<evidence type="ECO:0000256" key="4">
    <source>
        <dbReference type="ARBA" id="ARBA00022729"/>
    </source>
</evidence>
<evidence type="ECO:0000256" key="9">
    <source>
        <dbReference type="ARBA" id="ARBA00023180"/>
    </source>
</evidence>